<comment type="subcellular location">
    <subcellularLocation>
        <location evidence="1">Cell membrane</location>
        <topology evidence="1">Multi-pass membrane protein</topology>
    </subcellularLocation>
</comment>
<dbReference type="GO" id="GO:0004930">
    <property type="term" value="F:G protein-coupled receptor activity"/>
    <property type="evidence" value="ECO:0007669"/>
    <property type="project" value="UniProtKB-KW"/>
</dbReference>
<dbReference type="PRINTS" id="PR00237">
    <property type="entry name" value="GPCRRHODOPSN"/>
</dbReference>
<dbReference type="Gene3D" id="1.20.1070.10">
    <property type="entry name" value="Rhodopsin 7-helix transmembrane proteins"/>
    <property type="match status" value="1"/>
</dbReference>
<gene>
    <name evidence="12" type="ORF">PMEA_00013667</name>
</gene>
<dbReference type="PROSITE" id="PS50262">
    <property type="entry name" value="G_PROTEIN_RECEP_F1_2"/>
    <property type="match status" value="1"/>
</dbReference>
<evidence type="ECO:0000256" key="7">
    <source>
        <dbReference type="ARBA" id="ARBA00023170"/>
    </source>
</evidence>
<evidence type="ECO:0000259" key="11">
    <source>
        <dbReference type="PROSITE" id="PS50262"/>
    </source>
</evidence>
<accession>A0AAU9WXX2</accession>
<keyword evidence="2" id="KW-1003">Cell membrane</keyword>
<evidence type="ECO:0000256" key="5">
    <source>
        <dbReference type="ARBA" id="ARBA00023040"/>
    </source>
</evidence>
<keyword evidence="3 10" id="KW-0812">Transmembrane</keyword>
<dbReference type="PANTHER" id="PTHR24246">
    <property type="entry name" value="OLFACTORY RECEPTOR AND ADENOSINE RECEPTOR"/>
    <property type="match status" value="1"/>
</dbReference>
<evidence type="ECO:0000313" key="12">
    <source>
        <dbReference type="EMBL" id="CAH3129771.1"/>
    </source>
</evidence>
<dbReference type="PANTHER" id="PTHR24246:SF27">
    <property type="entry name" value="ADENOSINE RECEPTOR, ISOFORM A"/>
    <property type="match status" value="1"/>
</dbReference>
<evidence type="ECO:0000256" key="3">
    <source>
        <dbReference type="ARBA" id="ARBA00022692"/>
    </source>
</evidence>
<keyword evidence="9" id="KW-0807">Transducer</keyword>
<dbReference type="SUPFAM" id="SSF81321">
    <property type="entry name" value="Family A G protein-coupled receptor-like"/>
    <property type="match status" value="1"/>
</dbReference>
<evidence type="ECO:0000256" key="2">
    <source>
        <dbReference type="ARBA" id="ARBA00022475"/>
    </source>
</evidence>
<keyword evidence="4 10" id="KW-1133">Transmembrane helix</keyword>
<comment type="caution">
    <text evidence="12">The sequence shown here is derived from an EMBL/GenBank/DDBJ whole genome shotgun (WGS) entry which is preliminary data.</text>
</comment>
<keyword evidence="8" id="KW-0325">Glycoprotein</keyword>
<dbReference type="GO" id="GO:0005886">
    <property type="term" value="C:plasma membrane"/>
    <property type="evidence" value="ECO:0007669"/>
    <property type="project" value="UniProtKB-SubCell"/>
</dbReference>
<evidence type="ECO:0000256" key="6">
    <source>
        <dbReference type="ARBA" id="ARBA00023136"/>
    </source>
</evidence>
<protein>
    <recommendedName>
        <fullName evidence="11">G-protein coupled receptors family 1 profile domain-containing protein</fullName>
    </recommendedName>
</protein>
<dbReference type="CDD" id="cd00637">
    <property type="entry name" value="7tm_classA_rhodopsin-like"/>
    <property type="match status" value="1"/>
</dbReference>
<reference evidence="12 13" key="1">
    <citation type="submission" date="2022-05" db="EMBL/GenBank/DDBJ databases">
        <authorList>
            <consortium name="Genoscope - CEA"/>
            <person name="William W."/>
        </authorList>
    </citation>
    <scope>NUCLEOTIDE SEQUENCE [LARGE SCALE GENOMIC DNA]</scope>
</reference>
<sequence>MCSPTYVGKVGQIATFFSAANIILSITAFLGNFLILVALNKESSQHSSSQLLYRCLAASDLLVGLVSQPLYAAYWLSLVHEKWNLCRFVTDAIFITRFTSCGVSMLTMAAISVDRLLALSLGLRYRQIVRPKRMYIITAIFWIASILASSFYNSQIPLLYNKIVILSFSVISFTSYTKILRTLTQPSNCTEHGKIQEGCEQCTVSAVSISCLLCTKFNTVNTCDHLEDLFITFTHHFWNNDSFSVFKVHLKPVPLLLEGWRSETSSETDNQTSLLLSMEL</sequence>
<evidence type="ECO:0000256" key="8">
    <source>
        <dbReference type="ARBA" id="ARBA00023180"/>
    </source>
</evidence>
<evidence type="ECO:0000313" key="13">
    <source>
        <dbReference type="Proteomes" id="UP001159428"/>
    </source>
</evidence>
<keyword evidence="6 10" id="KW-0472">Membrane</keyword>
<feature type="transmembrane region" description="Helical" evidence="10">
    <location>
        <begin position="134"/>
        <end position="152"/>
    </location>
</feature>
<feature type="transmembrane region" description="Helical" evidence="10">
    <location>
        <begin position="92"/>
        <end position="113"/>
    </location>
</feature>
<proteinExistence type="predicted"/>
<dbReference type="Proteomes" id="UP001159428">
    <property type="component" value="Unassembled WGS sequence"/>
</dbReference>
<evidence type="ECO:0000256" key="10">
    <source>
        <dbReference type="SAM" id="Phobius"/>
    </source>
</evidence>
<feature type="domain" description="G-protein coupled receptors family 1 profile" evidence="11">
    <location>
        <begin position="31"/>
        <end position="149"/>
    </location>
</feature>
<dbReference type="Pfam" id="PF00001">
    <property type="entry name" value="7tm_1"/>
    <property type="match status" value="1"/>
</dbReference>
<evidence type="ECO:0000256" key="1">
    <source>
        <dbReference type="ARBA" id="ARBA00004651"/>
    </source>
</evidence>
<keyword evidence="7" id="KW-0675">Receptor</keyword>
<dbReference type="InterPro" id="IPR000276">
    <property type="entry name" value="GPCR_Rhodpsn"/>
</dbReference>
<dbReference type="AlphaFoldDB" id="A0AAU9WXX2"/>
<dbReference type="EMBL" id="CALNXJ010000024">
    <property type="protein sequence ID" value="CAH3129771.1"/>
    <property type="molecule type" value="Genomic_DNA"/>
</dbReference>
<evidence type="ECO:0000256" key="4">
    <source>
        <dbReference type="ARBA" id="ARBA00022989"/>
    </source>
</evidence>
<keyword evidence="13" id="KW-1185">Reference proteome</keyword>
<organism evidence="12 13">
    <name type="scientific">Pocillopora meandrina</name>
    <dbReference type="NCBI Taxonomy" id="46732"/>
    <lineage>
        <taxon>Eukaryota</taxon>
        <taxon>Metazoa</taxon>
        <taxon>Cnidaria</taxon>
        <taxon>Anthozoa</taxon>
        <taxon>Hexacorallia</taxon>
        <taxon>Scleractinia</taxon>
        <taxon>Astrocoeniina</taxon>
        <taxon>Pocilloporidae</taxon>
        <taxon>Pocillopora</taxon>
    </lineage>
</organism>
<name>A0AAU9WXX2_9CNID</name>
<feature type="transmembrane region" description="Helical" evidence="10">
    <location>
        <begin position="51"/>
        <end position="72"/>
    </location>
</feature>
<evidence type="ECO:0000256" key="9">
    <source>
        <dbReference type="ARBA" id="ARBA00023224"/>
    </source>
</evidence>
<dbReference type="InterPro" id="IPR017452">
    <property type="entry name" value="GPCR_Rhodpsn_7TM"/>
</dbReference>
<feature type="transmembrane region" description="Helical" evidence="10">
    <location>
        <begin position="13"/>
        <end position="39"/>
    </location>
</feature>
<feature type="non-terminal residue" evidence="12">
    <location>
        <position position="280"/>
    </location>
</feature>
<keyword evidence="5" id="KW-0297">G-protein coupled receptor</keyword>